<sequence>MPPSPPGRLDWNTINLPSGLMIGLYSSFCVLRGCPNCFSGRSGRGWEKTGEKMQKVKRKIDLKKGRMNRSEKKVEELPFLV</sequence>
<evidence type="ECO:0000313" key="1">
    <source>
        <dbReference type="EMBL" id="EMN88232.1"/>
    </source>
</evidence>
<evidence type="ECO:0000313" key="2">
    <source>
        <dbReference type="Proteomes" id="UP000012118"/>
    </source>
</evidence>
<gene>
    <name evidence="1" type="ORF">LEP1GSC108_1619</name>
</gene>
<dbReference type="AlphaFoldDB" id="M6QGY1"/>
<proteinExistence type="predicted"/>
<reference evidence="1 2" key="1">
    <citation type="submission" date="2013-01" db="EMBL/GenBank/DDBJ databases">
        <authorList>
            <person name="Harkins D.M."/>
            <person name="Durkin A.S."/>
            <person name="Brinkac L.M."/>
            <person name="Haft D.H."/>
            <person name="Selengut J.D."/>
            <person name="Sanka R."/>
            <person name="DePew J."/>
            <person name="Purushe J."/>
            <person name="Chanthongthip A."/>
            <person name="Lattana O."/>
            <person name="Phetsouvanh R."/>
            <person name="Newton P.N."/>
            <person name="Vinetz J.M."/>
            <person name="Sutton G.G."/>
            <person name="Nierman W.C."/>
            <person name="Fouts D.E."/>
        </authorList>
    </citation>
    <scope>NUCLEOTIDE SEQUENCE [LARGE SCALE GENOMIC DNA]</scope>
    <source>
        <strain evidence="1 2">UI 13098</strain>
    </source>
</reference>
<dbReference type="Proteomes" id="UP000012118">
    <property type="component" value="Unassembled WGS sequence"/>
</dbReference>
<keyword evidence="2" id="KW-1185">Reference proteome</keyword>
<protein>
    <submittedName>
        <fullName evidence="1">Uncharacterized protein</fullName>
    </submittedName>
</protein>
<comment type="caution">
    <text evidence="1">The sequence shown here is derived from an EMBL/GenBank/DDBJ whole genome shotgun (WGS) entry which is preliminary data.</text>
</comment>
<accession>M6QGY1</accession>
<name>M6QGY1_9LEPT</name>
<organism evidence="1 2">
    <name type="scientific">Leptospira weilii str. UI 13098</name>
    <dbReference type="NCBI Taxonomy" id="1088542"/>
    <lineage>
        <taxon>Bacteria</taxon>
        <taxon>Pseudomonadati</taxon>
        <taxon>Spirochaetota</taxon>
        <taxon>Spirochaetia</taxon>
        <taxon>Leptospirales</taxon>
        <taxon>Leptospiraceae</taxon>
        <taxon>Leptospira</taxon>
    </lineage>
</organism>
<dbReference type="EMBL" id="AHNU02000082">
    <property type="protein sequence ID" value="EMN88232.1"/>
    <property type="molecule type" value="Genomic_DNA"/>
</dbReference>